<dbReference type="AlphaFoldDB" id="A0A6G1GG22"/>
<name>A0A6G1GG22_9PEZI</name>
<sequence>MPLLQGEVSLLTLFADIHYYFNAPSSKPLQHRFDRSSYVYLYHDALQRRGRVEIANHAGTPDQDAFQGYFDTSHIEYSYKHPNLFTITVHGRPTPNGRPSLSPQQDLSQWHLPTYDLRNENKYMYKIHTLDIYFWTTEDATLFLDSLKRVLQEHQLVLKDAPAPIHPEHQDTMSPVVQNLEKLAVTKPFQPSGDVSTTQTHSSPMPVTPVPAPAPAPAATPVSPATTPAVDSATPNYTPMAYNPAAPAAPEPIAHREKTPPPPDAETGTGLVAAAITEHGAGPAPQPGGYPQQPYIPGPPSAIGVQRTNTAGSFGTPTPPQPTPPTSLSFAPPPQQPVVDPNAHLYASQPTSPPAQPQPPASQYANYTPAPAPAPPTPAGYAPQQPPQPFSPGYIPQQQQPQQQPTAPGYATQPGMVHQQLYRPTEADMAGDGHSGYAQLAAGQPAKPGPGQPAATGRLEQGFGRVEKGVGRFLKKLDKKM</sequence>
<feature type="compositionally biased region" description="Pro residues" evidence="1">
    <location>
        <begin position="370"/>
        <end position="390"/>
    </location>
</feature>
<dbReference type="RefSeq" id="XP_033538492.1">
    <property type="nucleotide sequence ID" value="XM_033681622.1"/>
</dbReference>
<evidence type="ECO:0000313" key="3">
    <source>
        <dbReference type="Proteomes" id="UP000504638"/>
    </source>
</evidence>
<feature type="compositionally biased region" description="Low complexity" evidence="1">
    <location>
        <begin position="219"/>
        <end position="252"/>
    </location>
</feature>
<evidence type="ECO:0000313" key="2">
    <source>
        <dbReference type="EMBL" id="KAF1816861.1"/>
    </source>
</evidence>
<feature type="compositionally biased region" description="Pro residues" evidence="1">
    <location>
        <begin position="317"/>
        <end position="336"/>
    </location>
</feature>
<feature type="region of interest" description="Disordered" evidence="1">
    <location>
        <begin position="188"/>
        <end position="463"/>
    </location>
</feature>
<feature type="compositionally biased region" description="Polar residues" evidence="1">
    <location>
        <begin position="306"/>
        <end position="315"/>
    </location>
</feature>
<feature type="compositionally biased region" description="Pro residues" evidence="1">
    <location>
        <begin position="206"/>
        <end position="218"/>
    </location>
</feature>
<evidence type="ECO:0000256" key="1">
    <source>
        <dbReference type="SAM" id="MobiDB-lite"/>
    </source>
</evidence>
<accession>A0A6G1GG22</accession>
<reference evidence="2 4" key="1">
    <citation type="submission" date="2020-01" db="EMBL/GenBank/DDBJ databases">
        <authorList>
            <consortium name="DOE Joint Genome Institute"/>
            <person name="Haridas S."/>
            <person name="Albert R."/>
            <person name="Binder M."/>
            <person name="Bloem J."/>
            <person name="Labutti K."/>
            <person name="Salamov A."/>
            <person name="Andreopoulos B."/>
            <person name="Baker S.E."/>
            <person name="Barry K."/>
            <person name="Bills G."/>
            <person name="Bluhm B.H."/>
            <person name="Cannon C."/>
            <person name="Castanera R."/>
            <person name="Culley D.E."/>
            <person name="Daum C."/>
            <person name="Ezra D."/>
            <person name="Gonzalez J.B."/>
            <person name="Henrissat B."/>
            <person name="Kuo A."/>
            <person name="Liang C."/>
            <person name="Lipzen A."/>
            <person name="Lutzoni F."/>
            <person name="Magnuson J."/>
            <person name="Mondo S."/>
            <person name="Nolan M."/>
            <person name="Ohm R."/>
            <person name="Pangilinan J."/>
            <person name="Park H.-J."/>
            <person name="Ramirez L."/>
            <person name="Alfaro M."/>
            <person name="Sun H."/>
            <person name="Tritt A."/>
            <person name="Yoshinaga Y."/>
            <person name="Zwiers L.-H."/>
            <person name="Turgeon B.G."/>
            <person name="Goodwin S.B."/>
            <person name="Spatafora J.W."/>
            <person name="Crous P.W."/>
            <person name="Grigoriev I.V."/>
        </authorList>
    </citation>
    <scope>NUCLEOTIDE SEQUENCE</scope>
    <source>
        <strain evidence="2 4">CBS 781.70</strain>
    </source>
</reference>
<dbReference type="EMBL" id="ML975149">
    <property type="protein sequence ID" value="KAF1816861.1"/>
    <property type="molecule type" value="Genomic_DNA"/>
</dbReference>
<protein>
    <recommendedName>
        <fullName evidence="5">RNA recognition motif-containing protein</fullName>
    </recommendedName>
</protein>
<keyword evidence="3" id="KW-1185">Reference proteome</keyword>
<dbReference type="Proteomes" id="UP000504638">
    <property type="component" value="Unplaced"/>
</dbReference>
<reference evidence="4" key="2">
    <citation type="submission" date="2020-04" db="EMBL/GenBank/DDBJ databases">
        <authorList>
            <consortium name="NCBI Genome Project"/>
        </authorList>
    </citation>
    <scope>NUCLEOTIDE SEQUENCE</scope>
    <source>
        <strain evidence="4">CBS 781.70</strain>
    </source>
</reference>
<feature type="compositionally biased region" description="Pro residues" evidence="1">
    <location>
        <begin position="284"/>
        <end position="300"/>
    </location>
</feature>
<evidence type="ECO:0000313" key="4">
    <source>
        <dbReference type="RefSeq" id="XP_033538492.1"/>
    </source>
</evidence>
<reference evidence="4" key="3">
    <citation type="submission" date="2025-04" db="UniProtKB">
        <authorList>
            <consortium name="RefSeq"/>
        </authorList>
    </citation>
    <scope>IDENTIFICATION</scope>
    <source>
        <strain evidence="4">CBS 781.70</strain>
    </source>
</reference>
<dbReference type="OrthoDB" id="5408296at2759"/>
<organism evidence="2">
    <name type="scientific">Eremomyces bilateralis CBS 781.70</name>
    <dbReference type="NCBI Taxonomy" id="1392243"/>
    <lineage>
        <taxon>Eukaryota</taxon>
        <taxon>Fungi</taxon>
        <taxon>Dikarya</taxon>
        <taxon>Ascomycota</taxon>
        <taxon>Pezizomycotina</taxon>
        <taxon>Dothideomycetes</taxon>
        <taxon>Dothideomycetes incertae sedis</taxon>
        <taxon>Eremomycetales</taxon>
        <taxon>Eremomycetaceae</taxon>
        <taxon>Eremomyces</taxon>
    </lineage>
</organism>
<feature type="compositionally biased region" description="Low complexity" evidence="1">
    <location>
        <begin position="392"/>
        <end position="414"/>
    </location>
</feature>
<proteinExistence type="predicted"/>
<feature type="compositionally biased region" description="Pro residues" evidence="1">
    <location>
        <begin position="351"/>
        <end position="360"/>
    </location>
</feature>
<gene>
    <name evidence="2 4" type="ORF">P152DRAFT_477948</name>
</gene>
<dbReference type="GeneID" id="54422192"/>
<evidence type="ECO:0008006" key="5">
    <source>
        <dbReference type="Google" id="ProtNLM"/>
    </source>
</evidence>